<dbReference type="Proteomes" id="UP000065151">
    <property type="component" value="Chromosome"/>
</dbReference>
<evidence type="ECO:0000313" key="3">
    <source>
        <dbReference type="Proteomes" id="UP000065151"/>
    </source>
</evidence>
<gene>
    <name evidence="2" type="ORF">AU252_02805</name>
</gene>
<dbReference type="EMBL" id="CP013747">
    <property type="protein sequence ID" value="ALV40233.1"/>
    <property type="molecule type" value="Genomic_DNA"/>
</dbReference>
<evidence type="ECO:0000313" key="2">
    <source>
        <dbReference type="EMBL" id="ALV40233.1"/>
    </source>
</evidence>
<dbReference type="KEGG" id="psul:AU252_02805"/>
<feature type="compositionally biased region" description="Basic and acidic residues" evidence="1">
    <location>
        <begin position="1"/>
        <end position="11"/>
    </location>
</feature>
<name>A0A0U3F8M1_9MICC</name>
<proteinExistence type="predicted"/>
<dbReference type="RefSeq" id="WP_058929428.1">
    <property type="nucleotide sequence ID" value="NZ_CP013747.1"/>
</dbReference>
<organism evidence="2">
    <name type="scientific">Pseudarthrobacter sulfonivorans</name>
    <dbReference type="NCBI Taxonomy" id="121292"/>
    <lineage>
        <taxon>Bacteria</taxon>
        <taxon>Bacillati</taxon>
        <taxon>Actinomycetota</taxon>
        <taxon>Actinomycetes</taxon>
        <taxon>Micrococcales</taxon>
        <taxon>Micrococcaceae</taxon>
        <taxon>Pseudarthrobacter</taxon>
    </lineage>
</organism>
<dbReference type="STRING" id="121292.AU252_02805"/>
<dbReference type="AlphaFoldDB" id="A0A0U3F8M1"/>
<protein>
    <submittedName>
        <fullName evidence="2">Uncharacterized protein</fullName>
    </submittedName>
</protein>
<sequence length="76" mass="8005">MTELNEAHHPEAAQPTPEWPDTAAPATTDPSIAAITAALDGVERLPVSEHEAVYSDLHDALLHALNEEAPNGEGEA</sequence>
<evidence type="ECO:0000256" key="1">
    <source>
        <dbReference type="SAM" id="MobiDB-lite"/>
    </source>
</evidence>
<accession>A0A0U3F8M1</accession>
<feature type="region of interest" description="Disordered" evidence="1">
    <location>
        <begin position="1"/>
        <end position="30"/>
    </location>
</feature>
<reference evidence="2 3" key="1">
    <citation type="submission" date="2015-12" db="EMBL/GenBank/DDBJ databases">
        <authorList>
            <person name="Shamseldin A."/>
            <person name="Moawad H."/>
            <person name="Abd El-Rahim W.M."/>
            <person name="Sadowsky M.J."/>
        </authorList>
    </citation>
    <scope>NUCLEOTIDE SEQUENCE [LARGE SCALE GENOMIC DNA]</scope>
    <source>
        <strain evidence="2 3">Ar51</strain>
    </source>
</reference>